<evidence type="ECO:0000256" key="1">
    <source>
        <dbReference type="SAM" id="MobiDB-lite"/>
    </source>
</evidence>
<dbReference type="EMBL" id="PVTM01000010">
    <property type="protein sequence ID" value="PRY70990.1"/>
    <property type="molecule type" value="Genomic_DNA"/>
</dbReference>
<feature type="region of interest" description="Disordered" evidence="1">
    <location>
        <begin position="113"/>
        <end position="158"/>
    </location>
</feature>
<dbReference type="AlphaFoldDB" id="A0A2T0VL61"/>
<evidence type="ECO:0008006" key="4">
    <source>
        <dbReference type="Google" id="ProtNLM"/>
    </source>
</evidence>
<keyword evidence="3" id="KW-1185">Reference proteome</keyword>
<sequence length="158" mass="17841">MAKAKKRQPKLPLDARGGVVIQARHMLESPQFLALSPFAKALVPLLQLHWRLDRPVDFGIREAAEKVGCSKDRASRAFKELLEAGFIEEAGESLFDSRYGSRTRSWRLTWMPTGTFDKPVPPSNRWEQDPDETDQPSAERTQTPDCVLNLGHRETVAS</sequence>
<organism evidence="2 3">
    <name type="scientific">Halomonas ventosae</name>
    <dbReference type="NCBI Taxonomy" id="229007"/>
    <lineage>
        <taxon>Bacteria</taxon>
        <taxon>Pseudomonadati</taxon>
        <taxon>Pseudomonadota</taxon>
        <taxon>Gammaproteobacteria</taxon>
        <taxon>Oceanospirillales</taxon>
        <taxon>Halomonadaceae</taxon>
        <taxon>Halomonas</taxon>
    </lineage>
</organism>
<feature type="compositionally biased region" description="Polar residues" evidence="1">
    <location>
        <begin position="135"/>
        <end position="144"/>
    </location>
</feature>
<dbReference type="RefSeq" id="WP_181243601.1">
    <property type="nucleotide sequence ID" value="NZ_PVTM01000010.1"/>
</dbReference>
<protein>
    <recommendedName>
        <fullName evidence="4">Helix-turn-helix protein</fullName>
    </recommendedName>
</protein>
<dbReference type="Proteomes" id="UP000239896">
    <property type="component" value="Unassembled WGS sequence"/>
</dbReference>
<evidence type="ECO:0000313" key="2">
    <source>
        <dbReference type="EMBL" id="PRY70990.1"/>
    </source>
</evidence>
<gene>
    <name evidence="2" type="ORF">BCL64_11090</name>
</gene>
<proteinExistence type="predicted"/>
<evidence type="ECO:0000313" key="3">
    <source>
        <dbReference type="Proteomes" id="UP000239896"/>
    </source>
</evidence>
<accession>A0A2T0VL61</accession>
<name>A0A2T0VL61_9GAMM</name>
<comment type="caution">
    <text evidence="2">The sequence shown here is derived from an EMBL/GenBank/DDBJ whole genome shotgun (WGS) entry which is preliminary data.</text>
</comment>
<reference evidence="2 3" key="1">
    <citation type="submission" date="2018-03" db="EMBL/GenBank/DDBJ databases">
        <title>Comparative analysis of microorganisms from saline springs in Andes Mountain Range, Colombia.</title>
        <authorList>
            <person name="Rubin E."/>
        </authorList>
    </citation>
    <scope>NUCLEOTIDE SEQUENCE [LARGE SCALE GENOMIC DNA]</scope>
    <source>
        <strain evidence="2 3">USBA 854</strain>
    </source>
</reference>